<dbReference type="Proteomes" id="UP000002668">
    <property type="component" value="Genome"/>
</dbReference>
<evidence type="ECO:0000313" key="1">
    <source>
        <dbReference type="EMBL" id="CBX93243.1"/>
    </source>
</evidence>
<protein>
    <submittedName>
        <fullName evidence="1">Predicted protein</fullName>
    </submittedName>
</protein>
<gene>
    <name evidence="1" type="ORF">LEMA_uP041440.1</name>
</gene>
<dbReference type="HOGENOM" id="CLU_2979534_0_0_1"/>
<organism evidence="2">
    <name type="scientific">Leptosphaeria maculans (strain JN3 / isolate v23.1.3 / race Av1-4-5-6-7-8)</name>
    <name type="common">Blackleg fungus</name>
    <name type="synonym">Phoma lingam</name>
    <dbReference type="NCBI Taxonomy" id="985895"/>
    <lineage>
        <taxon>Eukaryota</taxon>
        <taxon>Fungi</taxon>
        <taxon>Dikarya</taxon>
        <taxon>Ascomycota</taxon>
        <taxon>Pezizomycotina</taxon>
        <taxon>Dothideomycetes</taxon>
        <taxon>Pleosporomycetidae</taxon>
        <taxon>Pleosporales</taxon>
        <taxon>Pleosporineae</taxon>
        <taxon>Leptosphaeriaceae</taxon>
        <taxon>Plenodomus</taxon>
        <taxon>Plenodomus lingam/Leptosphaeria maculans species complex</taxon>
    </lineage>
</organism>
<dbReference type="AlphaFoldDB" id="E4ZNM4"/>
<keyword evidence="2" id="KW-1185">Reference proteome</keyword>
<dbReference type="InParanoid" id="E4ZNM4"/>
<evidence type="ECO:0000313" key="2">
    <source>
        <dbReference type="Proteomes" id="UP000002668"/>
    </source>
</evidence>
<accession>E4ZNM4</accession>
<reference evidence="2" key="1">
    <citation type="journal article" date="2011" name="Nat. Commun.">
        <title>Effector diversification within compartments of the Leptosphaeria maculans genome affected by Repeat-Induced Point mutations.</title>
        <authorList>
            <person name="Rouxel T."/>
            <person name="Grandaubert J."/>
            <person name="Hane J.K."/>
            <person name="Hoede C."/>
            <person name="van de Wouw A.P."/>
            <person name="Couloux A."/>
            <person name="Dominguez V."/>
            <person name="Anthouard V."/>
            <person name="Bally P."/>
            <person name="Bourras S."/>
            <person name="Cozijnsen A.J."/>
            <person name="Ciuffetti L.M."/>
            <person name="Degrave A."/>
            <person name="Dilmaghani A."/>
            <person name="Duret L."/>
            <person name="Fudal I."/>
            <person name="Goodwin S.B."/>
            <person name="Gout L."/>
            <person name="Glaser N."/>
            <person name="Linglin J."/>
            <person name="Kema G.H.J."/>
            <person name="Lapalu N."/>
            <person name="Lawrence C.B."/>
            <person name="May K."/>
            <person name="Meyer M."/>
            <person name="Ollivier B."/>
            <person name="Poulain J."/>
            <person name="Schoch C.L."/>
            <person name="Simon A."/>
            <person name="Spatafora J.W."/>
            <person name="Stachowiak A."/>
            <person name="Turgeon B.G."/>
            <person name="Tyler B.M."/>
            <person name="Vincent D."/>
            <person name="Weissenbach J."/>
            <person name="Amselem J."/>
            <person name="Quesneville H."/>
            <person name="Oliver R.P."/>
            <person name="Wincker P."/>
            <person name="Balesdent M.-H."/>
            <person name="Howlett B.J."/>
        </authorList>
    </citation>
    <scope>NUCLEOTIDE SEQUENCE [LARGE SCALE GENOMIC DNA]</scope>
    <source>
        <strain evidence="2">JN3 / isolate v23.1.3 / race Av1-4-5-6-7-8</strain>
    </source>
</reference>
<name>E4ZNM4_LEPMJ</name>
<dbReference type="EMBL" id="FP929105">
    <property type="protein sequence ID" value="CBX93243.1"/>
    <property type="molecule type" value="Genomic_DNA"/>
</dbReference>
<dbReference type="VEuPathDB" id="FungiDB:LEMA_uP041440.1"/>
<sequence>MYGKSPIIKPETSLRGRMLDLGNVDCQAPHVNLAQLSFPVPLNLRHTGSTNRETLDVH</sequence>
<proteinExistence type="predicted"/>